<evidence type="ECO:0000256" key="7">
    <source>
        <dbReference type="ARBA" id="ARBA00022989"/>
    </source>
</evidence>
<evidence type="ECO:0000256" key="4">
    <source>
        <dbReference type="ARBA" id="ARBA00022475"/>
    </source>
</evidence>
<evidence type="ECO:0000256" key="6">
    <source>
        <dbReference type="ARBA" id="ARBA00022692"/>
    </source>
</evidence>
<dbReference type="GO" id="GO:0015920">
    <property type="term" value="P:lipopolysaccharide transport"/>
    <property type="evidence" value="ECO:0007669"/>
    <property type="project" value="TreeGrafter"/>
</dbReference>
<comment type="similarity">
    <text evidence="2 9">Belongs to the ABC-2 integral membrane protein family.</text>
</comment>
<proteinExistence type="inferred from homology"/>
<feature type="domain" description="ABC transmembrane type-2" evidence="10">
    <location>
        <begin position="42"/>
        <end position="263"/>
    </location>
</feature>
<dbReference type="InterPro" id="IPR047817">
    <property type="entry name" value="ABC2_TM_bact-type"/>
</dbReference>
<dbReference type="OrthoDB" id="9786910at2"/>
<dbReference type="InterPro" id="IPR013525">
    <property type="entry name" value="ABC2_TM"/>
</dbReference>
<feature type="transmembrane region" description="Helical" evidence="9">
    <location>
        <begin position="116"/>
        <end position="144"/>
    </location>
</feature>
<name>A0A8G2C1B0_DESNO</name>
<dbReference type="PANTHER" id="PTHR30413">
    <property type="entry name" value="INNER MEMBRANE TRANSPORT PERMEASE"/>
    <property type="match status" value="1"/>
</dbReference>
<keyword evidence="4 9" id="KW-1003">Cell membrane</keyword>
<protein>
    <recommendedName>
        <fullName evidence="9">Transport permease protein</fullName>
    </recommendedName>
</protein>
<evidence type="ECO:0000256" key="1">
    <source>
        <dbReference type="ARBA" id="ARBA00004429"/>
    </source>
</evidence>
<evidence type="ECO:0000256" key="8">
    <source>
        <dbReference type="ARBA" id="ARBA00023136"/>
    </source>
</evidence>
<evidence type="ECO:0000313" key="11">
    <source>
        <dbReference type="EMBL" id="SFL46882.1"/>
    </source>
</evidence>
<gene>
    <name evidence="11" type="ORF">SAMN05421830_102308</name>
</gene>
<feature type="transmembrane region" description="Helical" evidence="9">
    <location>
        <begin position="241"/>
        <end position="260"/>
    </location>
</feature>
<feature type="transmembrane region" description="Helical" evidence="9">
    <location>
        <begin position="41"/>
        <end position="62"/>
    </location>
</feature>
<evidence type="ECO:0000313" key="12">
    <source>
        <dbReference type="Proteomes" id="UP000199581"/>
    </source>
</evidence>
<keyword evidence="8 9" id="KW-0472">Membrane</keyword>
<feature type="transmembrane region" description="Helical" evidence="9">
    <location>
        <begin position="185"/>
        <end position="206"/>
    </location>
</feature>
<evidence type="ECO:0000259" key="10">
    <source>
        <dbReference type="PROSITE" id="PS51012"/>
    </source>
</evidence>
<keyword evidence="5" id="KW-0997">Cell inner membrane</keyword>
<dbReference type="GO" id="GO:0140359">
    <property type="term" value="F:ABC-type transporter activity"/>
    <property type="evidence" value="ECO:0007669"/>
    <property type="project" value="InterPro"/>
</dbReference>
<comment type="caution">
    <text evidence="11">The sequence shown here is derived from an EMBL/GenBank/DDBJ whole genome shotgun (WGS) entry which is preliminary data.</text>
</comment>
<dbReference type="GO" id="GO:0005886">
    <property type="term" value="C:plasma membrane"/>
    <property type="evidence" value="ECO:0007669"/>
    <property type="project" value="UniProtKB-SubCell"/>
</dbReference>
<sequence>MELILEAGRTEREYWKDLWRYRELFFILTWRDVAVQYKQTVVGILWAVLRPLLTMLAFTFVFGKVANLPSEGTAPYALMVFAAMLPWQLFSTALSSSANSLVSNANLVSKVYFPRVIVPAASVGVAIVDFCISFVILGLLMVWYQHVPPLQILTVPLLTLLAGVVSLGPGLILCSLNVTYRDFRIIVPFITQFGLYVSPVGFSSSIVPEQWRLLFECNPMVGVIDGFRWAVLGSVDFPGRALAISLTCAVIFMWWGIVIFRKTERTFADVI</sequence>
<dbReference type="PANTHER" id="PTHR30413:SF8">
    <property type="entry name" value="TRANSPORT PERMEASE PROTEIN"/>
    <property type="match status" value="1"/>
</dbReference>
<organism evidence="11 12">
    <name type="scientific">Desulfomicrobium norvegicum (strain DSM 1741 / NCIMB 8310)</name>
    <name type="common">Desulfovibrio baculatus (strain Norway 4)</name>
    <name type="synonym">Desulfovibrio desulfuricans (strain Norway 4)</name>
    <dbReference type="NCBI Taxonomy" id="52561"/>
    <lineage>
        <taxon>Bacteria</taxon>
        <taxon>Pseudomonadati</taxon>
        <taxon>Thermodesulfobacteriota</taxon>
        <taxon>Desulfovibrionia</taxon>
        <taxon>Desulfovibrionales</taxon>
        <taxon>Desulfomicrobiaceae</taxon>
        <taxon>Desulfomicrobium</taxon>
    </lineage>
</organism>
<evidence type="ECO:0000256" key="3">
    <source>
        <dbReference type="ARBA" id="ARBA00022448"/>
    </source>
</evidence>
<keyword evidence="6 9" id="KW-0812">Transmembrane</keyword>
<dbReference type="AlphaFoldDB" id="A0A8G2C1B0"/>
<evidence type="ECO:0000256" key="5">
    <source>
        <dbReference type="ARBA" id="ARBA00022519"/>
    </source>
</evidence>
<feature type="transmembrane region" description="Helical" evidence="9">
    <location>
        <begin position="74"/>
        <end position="95"/>
    </location>
</feature>
<evidence type="ECO:0000256" key="9">
    <source>
        <dbReference type="RuleBase" id="RU361157"/>
    </source>
</evidence>
<accession>A0A8G2C1B0</accession>
<dbReference type="PROSITE" id="PS51012">
    <property type="entry name" value="ABC_TM2"/>
    <property type="match status" value="1"/>
</dbReference>
<keyword evidence="12" id="KW-1185">Reference proteome</keyword>
<dbReference type="Proteomes" id="UP000199581">
    <property type="component" value="Unassembled WGS sequence"/>
</dbReference>
<dbReference type="RefSeq" id="WP_092190111.1">
    <property type="nucleotide sequence ID" value="NZ_FOTO01000002.1"/>
</dbReference>
<dbReference type="Pfam" id="PF01061">
    <property type="entry name" value="ABC2_membrane"/>
    <property type="match status" value="1"/>
</dbReference>
<feature type="transmembrane region" description="Helical" evidence="9">
    <location>
        <begin position="150"/>
        <end position="173"/>
    </location>
</feature>
<comment type="subcellular location">
    <subcellularLocation>
        <location evidence="1">Cell inner membrane</location>
        <topology evidence="1">Multi-pass membrane protein</topology>
    </subcellularLocation>
    <subcellularLocation>
        <location evidence="9">Cell membrane</location>
        <topology evidence="9">Multi-pass membrane protein</topology>
    </subcellularLocation>
</comment>
<dbReference type="EMBL" id="FOTO01000002">
    <property type="protein sequence ID" value="SFL46882.1"/>
    <property type="molecule type" value="Genomic_DNA"/>
</dbReference>
<keyword evidence="3 9" id="KW-0813">Transport</keyword>
<evidence type="ECO:0000256" key="2">
    <source>
        <dbReference type="ARBA" id="ARBA00007783"/>
    </source>
</evidence>
<keyword evidence="7 9" id="KW-1133">Transmembrane helix</keyword>
<reference evidence="11 12" key="1">
    <citation type="submission" date="2016-10" db="EMBL/GenBank/DDBJ databases">
        <authorList>
            <person name="Varghese N."/>
            <person name="Submissions S."/>
        </authorList>
    </citation>
    <scope>NUCLEOTIDE SEQUENCE [LARGE SCALE GENOMIC DNA]</scope>
    <source>
        <strain evidence="11 12">DSM 1741</strain>
    </source>
</reference>